<dbReference type="Proteomes" id="UP000268313">
    <property type="component" value="Unassembled WGS sequence"/>
</dbReference>
<keyword evidence="4" id="KW-1185">Reference proteome</keyword>
<organism evidence="3 4">
    <name type="scientific">Corallococcus carmarthensis</name>
    <dbReference type="NCBI Taxonomy" id="2316728"/>
    <lineage>
        <taxon>Bacteria</taxon>
        <taxon>Pseudomonadati</taxon>
        <taxon>Myxococcota</taxon>
        <taxon>Myxococcia</taxon>
        <taxon>Myxococcales</taxon>
        <taxon>Cystobacterineae</taxon>
        <taxon>Myxococcaceae</taxon>
        <taxon>Corallococcus</taxon>
    </lineage>
</organism>
<dbReference type="RefSeq" id="WP_120602097.1">
    <property type="nucleotide sequence ID" value="NZ_RAWE01000022.1"/>
</dbReference>
<name>A0A3A8KA51_9BACT</name>
<dbReference type="AlphaFoldDB" id="A0A3A8KA51"/>
<evidence type="ECO:0000313" key="4">
    <source>
        <dbReference type="Proteomes" id="UP000268313"/>
    </source>
</evidence>
<proteinExistence type="predicted"/>
<dbReference type="EMBL" id="RAWE01000022">
    <property type="protein sequence ID" value="RKH05043.1"/>
    <property type="molecule type" value="Genomic_DNA"/>
</dbReference>
<accession>A0A3A8KA51</accession>
<sequence>MKPADVSGLPKELEEVRRIALGEVPADEAQVRAALAQAWAWLAPLTSALLPAEPSPGAAKHTTEDVERWFRAVVARTKGSTETVMARMLRDAALEGAKVPGLVADNAVLLKLALDDVPACDWQSGRGTCDETGRQPRCQFCLRRDELMNSPGASMLAEHETKVSALQAQVAHLTAELDNLKDCEQGANAVAVEAMAAQRKAESEQDEERKAVEAMTKAIDKHLPGICPAQSPDEGIHLLAEQRDAAQARVAELERELRIRNDDHAFEQDMRIKTESERDALRAGGGGARQGD</sequence>
<evidence type="ECO:0000256" key="1">
    <source>
        <dbReference type="SAM" id="Coils"/>
    </source>
</evidence>
<protein>
    <submittedName>
        <fullName evidence="3">Uncharacterized protein</fullName>
    </submittedName>
</protein>
<comment type="caution">
    <text evidence="3">The sequence shown here is derived from an EMBL/GenBank/DDBJ whole genome shotgun (WGS) entry which is preliminary data.</text>
</comment>
<evidence type="ECO:0000256" key="2">
    <source>
        <dbReference type="SAM" id="MobiDB-lite"/>
    </source>
</evidence>
<feature type="compositionally biased region" description="Gly residues" evidence="2">
    <location>
        <begin position="283"/>
        <end position="292"/>
    </location>
</feature>
<feature type="region of interest" description="Disordered" evidence="2">
    <location>
        <begin position="261"/>
        <end position="292"/>
    </location>
</feature>
<feature type="compositionally biased region" description="Basic and acidic residues" evidence="2">
    <location>
        <begin position="261"/>
        <end position="281"/>
    </location>
</feature>
<feature type="coiled-coil region" evidence="1">
    <location>
        <begin position="156"/>
        <end position="183"/>
    </location>
</feature>
<evidence type="ECO:0000313" key="3">
    <source>
        <dbReference type="EMBL" id="RKH05043.1"/>
    </source>
</evidence>
<keyword evidence="1" id="KW-0175">Coiled coil</keyword>
<reference evidence="4" key="1">
    <citation type="submission" date="2018-09" db="EMBL/GenBank/DDBJ databases">
        <authorList>
            <person name="Livingstone P.G."/>
            <person name="Whitworth D.E."/>
        </authorList>
    </citation>
    <scope>NUCLEOTIDE SEQUENCE [LARGE SCALE GENOMIC DNA]</scope>
    <source>
        <strain evidence="4">CA043D</strain>
    </source>
</reference>
<gene>
    <name evidence="3" type="ORF">D7X32_08985</name>
</gene>